<sequence>MASLQDDAASAEDITSPIFFWRETERPYGCFSQWYSQPFKETNEAGDSVTFETAEQYMMYHKAVLFHDPDIAAQILNAKGGREQRALGRKVHDFDQDIWAANRSRIVRDGNILKFSENAKLRQTLLETGDRELVEASPSDRIWGIGYGAKNAPSKRENWGLNLLGKALMEVRKHIREEEEEKK</sequence>
<evidence type="ECO:0000259" key="1">
    <source>
        <dbReference type="Pfam" id="PF08719"/>
    </source>
</evidence>
<dbReference type="NCBIfam" id="TIGR02464">
    <property type="entry name" value="ribofla_fusion"/>
    <property type="match status" value="1"/>
</dbReference>
<reference evidence="2" key="1">
    <citation type="submission" date="2021-03" db="EMBL/GenBank/DDBJ databases">
        <title>Comparative genomics and phylogenomic investigation of the class Geoglossomycetes provide insights into ecological specialization and systematics.</title>
        <authorList>
            <person name="Melie T."/>
            <person name="Pirro S."/>
            <person name="Miller A.N."/>
            <person name="Quandt A."/>
        </authorList>
    </citation>
    <scope>NUCLEOTIDE SEQUENCE</scope>
    <source>
        <strain evidence="2">CAQ_001_2017</strain>
    </source>
</reference>
<proteinExistence type="predicted"/>
<dbReference type="Gene3D" id="1.10.357.40">
    <property type="entry name" value="YbiA-like"/>
    <property type="match status" value="1"/>
</dbReference>
<feature type="domain" description="NADAR" evidence="1">
    <location>
        <begin position="19"/>
        <end position="176"/>
    </location>
</feature>
<dbReference type="Proteomes" id="UP000750711">
    <property type="component" value="Unassembled WGS sequence"/>
</dbReference>
<organism evidence="2 3">
    <name type="scientific">Trichoglossum hirsutum</name>
    <dbReference type="NCBI Taxonomy" id="265104"/>
    <lineage>
        <taxon>Eukaryota</taxon>
        <taxon>Fungi</taxon>
        <taxon>Dikarya</taxon>
        <taxon>Ascomycota</taxon>
        <taxon>Pezizomycotina</taxon>
        <taxon>Geoglossomycetes</taxon>
        <taxon>Geoglossales</taxon>
        <taxon>Geoglossaceae</taxon>
        <taxon>Trichoglossum</taxon>
    </lineage>
</organism>
<dbReference type="Pfam" id="PF08719">
    <property type="entry name" value="NADAR"/>
    <property type="match status" value="1"/>
</dbReference>
<comment type="caution">
    <text evidence="2">The sequence shown here is derived from an EMBL/GenBank/DDBJ whole genome shotgun (WGS) entry which is preliminary data.</text>
</comment>
<keyword evidence="3" id="KW-1185">Reference proteome</keyword>
<name>A0A9P8LGI6_9PEZI</name>
<dbReference type="AlphaFoldDB" id="A0A9P8LGI6"/>
<evidence type="ECO:0000313" key="2">
    <source>
        <dbReference type="EMBL" id="KAH0564859.1"/>
    </source>
</evidence>
<dbReference type="InterPro" id="IPR037238">
    <property type="entry name" value="YbiA-like_sf"/>
</dbReference>
<accession>A0A9P8LGI6</accession>
<dbReference type="CDD" id="cd15457">
    <property type="entry name" value="NADAR"/>
    <property type="match status" value="1"/>
</dbReference>
<dbReference type="EMBL" id="JAGHQM010000168">
    <property type="protein sequence ID" value="KAH0564859.1"/>
    <property type="molecule type" value="Genomic_DNA"/>
</dbReference>
<protein>
    <recommendedName>
        <fullName evidence="1">NADAR domain-containing protein</fullName>
    </recommendedName>
</protein>
<gene>
    <name evidence="2" type="ORF">GP486_001753</name>
</gene>
<dbReference type="InterPro" id="IPR012816">
    <property type="entry name" value="NADAR"/>
</dbReference>
<evidence type="ECO:0000313" key="3">
    <source>
        <dbReference type="Proteomes" id="UP000750711"/>
    </source>
</evidence>
<dbReference type="SUPFAM" id="SSF143990">
    <property type="entry name" value="YbiA-like"/>
    <property type="match status" value="1"/>
</dbReference>